<evidence type="ECO:0000313" key="1">
    <source>
        <dbReference type="EMBL" id="KAK0063739.1"/>
    </source>
</evidence>
<dbReference type="EMBL" id="JASAOG010000020">
    <property type="protein sequence ID" value="KAK0063739.1"/>
    <property type="molecule type" value="Genomic_DNA"/>
</dbReference>
<sequence length="97" mass="10857">VKQCPDYLVPSNVTSTEARQCIVPVDHKVELMDPVLIHFSVTDLLIESKIMDMVFAATRIINSETPLLPSPLYTSPHSPLYSQINNRQGAKQVVRPL</sequence>
<keyword evidence="2" id="KW-1185">Reference proteome</keyword>
<name>A0AAD8FHW3_BIOPF</name>
<feature type="non-terminal residue" evidence="1">
    <location>
        <position position="1"/>
    </location>
</feature>
<reference evidence="1" key="1">
    <citation type="journal article" date="2023" name="PLoS Negl. Trop. Dis.">
        <title>A genome sequence for Biomphalaria pfeifferi, the major vector snail for the human-infecting parasite Schistosoma mansoni.</title>
        <authorList>
            <person name="Bu L."/>
            <person name="Lu L."/>
            <person name="Laidemitt M.R."/>
            <person name="Zhang S.M."/>
            <person name="Mutuku M."/>
            <person name="Mkoji G."/>
            <person name="Steinauer M."/>
            <person name="Loker E.S."/>
        </authorList>
    </citation>
    <scope>NUCLEOTIDE SEQUENCE</scope>
    <source>
        <strain evidence="1">KasaAsao</strain>
    </source>
</reference>
<organism evidence="1 2">
    <name type="scientific">Biomphalaria pfeifferi</name>
    <name type="common">Bloodfluke planorb</name>
    <name type="synonym">Freshwater snail</name>
    <dbReference type="NCBI Taxonomy" id="112525"/>
    <lineage>
        <taxon>Eukaryota</taxon>
        <taxon>Metazoa</taxon>
        <taxon>Spiralia</taxon>
        <taxon>Lophotrochozoa</taxon>
        <taxon>Mollusca</taxon>
        <taxon>Gastropoda</taxon>
        <taxon>Heterobranchia</taxon>
        <taxon>Euthyneura</taxon>
        <taxon>Panpulmonata</taxon>
        <taxon>Hygrophila</taxon>
        <taxon>Lymnaeoidea</taxon>
        <taxon>Planorbidae</taxon>
        <taxon>Biomphalaria</taxon>
    </lineage>
</organism>
<reference evidence="1" key="2">
    <citation type="submission" date="2023-04" db="EMBL/GenBank/DDBJ databases">
        <authorList>
            <person name="Bu L."/>
            <person name="Lu L."/>
            <person name="Laidemitt M.R."/>
            <person name="Zhang S.M."/>
            <person name="Mutuku M."/>
            <person name="Mkoji G."/>
            <person name="Steinauer M."/>
            <person name="Loker E.S."/>
        </authorList>
    </citation>
    <scope>NUCLEOTIDE SEQUENCE</scope>
    <source>
        <strain evidence="1">KasaAsao</strain>
        <tissue evidence="1">Whole Snail</tissue>
    </source>
</reference>
<protein>
    <submittedName>
        <fullName evidence="1">Uncharacterized protein</fullName>
    </submittedName>
</protein>
<accession>A0AAD8FHW3</accession>
<gene>
    <name evidence="1" type="ORF">Bpfe_006890</name>
</gene>
<proteinExistence type="predicted"/>
<evidence type="ECO:0000313" key="2">
    <source>
        <dbReference type="Proteomes" id="UP001233172"/>
    </source>
</evidence>
<feature type="non-terminal residue" evidence="1">
    <location>
        <position position="97"/>
    </location>
</feature>
<dbReference type="Proteomes" id="UP001233172">
    <property type="component" value="Unassembled WGS sequence"/>
</dbReference>
<comment type="caution">
    <text evidence="1">The sequence shown here is derived from an EMBL/GenBank/DDBJ whole genome shotgun (WGS) entry which is preliminary data.</text>
</comment>
<dbReference type="AlphaFoldDB" id="A0AAD8FHW3"/>